<feature type="transmembrane region" description="Helical" evidence="6">
    <location>
        <begin position="12"/>
        <end position="33"/>
    </location>
</feature>
<dbReference type="Gene3D" id="1.20.1250.20">
    <property type="entry name" value="MFS general substrate transporter like domains"/>
    <property type="match status" value="1"/>
</dbReference>
<dbReference type="Proteomes" id="UP000450012">
    <property type="component" value="Unassembled WGS sequence"/>
</dbReference>
<keyword evidence="4 6" id="KW-1133">Transmembrane helix</keyword>
<accession>A0A7X4KAL2</accession>
<evidence type="ECO:0000256" key="1">
    <source>
        <dbReference type="ARBA" id="ARBA00004651"/>
    </source>
</evidence>
<feature type="transmembrane region" description="Helical" evidence="6">
    <location>
        <begin position="53"/>
        <end position="75"/>
    </location>
</feature>
<keyword evidence="3 6" id="KW-0812">Transmembrane</keyword>
<reference evidence="8 9" key="1">
    <citation type="submission" date="2019-12" db="EMBL/GenBank/DDBJ databases">
        <title>Novel species isolated from a subtropical stream in China.</title>
        <authorList>
            <person name="Lu H."/>
        </authorList>
    </citation>
    <scope>NUCLEOTIDE SEQUENCE [LARGE SCALE GENOMIC DNA]</scope>
    <source>
        <strain evidence="8 9">FT55W</strain>
    </source>
</reference>
<feature type="transmembrane region" description="Helical" evidence="6">
    <location>
        <begin position="364"/>
        <end position="384"/>
    </location>
</feature>
<dbReference type="PANTHER" id="PTHR43124">
    <property type="entry name" value="PURINE EFFLUX PUMP PBUE"/>
    <property type="match status" value="1"/>
</dbReference>
<keyword evidence="9" id="KW-1185">Reference proteome</keyword>
<feature type="transmembrane region" description="Helical" evidence="6">
    <location>
        <begin position="278"/>
        <end position="298"/>
    </location>
</feature>
<evidence type="ECO:0000256" key="5">
    <source>
        <dbReference type="ARBA" id="ARBA00023136"/>
    </source>
</evidence>
<evidence type="ECO:0000313" key="9">
    <source>
        <dbReference type="Proteomes" id="UP000450012"/>
    </source>
</evidence>
<dbReference type="InterPro" id="IPR020846">
    <property type="entry name" value="MFS_dom"/>
</dbReference>
<dbReference type="InterPro" id="IPR036259">
    <property type="entry name" value="MFS_trans_sf"/>
</dbReference>
<name>A0A7X4KAL2_9BURK</name>
<evidence type="ECO:0000256" key="3">
    <source>
        <dbReference type="ARBA" id="ARBA00022692"/>
    </source>
</evidence>
<gene>
    <name evidence="8" type="ORF">GTP45_00915</name>
</gene>
<dbReference type="PROSITE" id="PS50850">
    <property type="entry name" value="MFS"/>
    <property type="match status" value="1"/>
</dbReference>
<dbReference type="RefSeq" id="WP_161012007.1">
    <property type="nucleotide sequence ID" value="NZ_WWCK01000001.1"/>
</dbReference>
<feature type="transmembrane region" description="Helical" evidence="6">
    <location>
        <begin position="246"/>
        <end position="266"/>
    </location>
</feature>
<feature type="transmembrane region" description="Helical" evidence="6">
    <location>
        <begin position="213"/>
        <end position="234"/>
    </location>
</feature>
<keyword evidence="2" id="KW-1003">Cell membrane</keyword>
<dbReference type="EMBL" id="WWCK01000001">
    <property type="protein sequence ID" value="MYM65393.1"/>
    <property type="molecule type" value="Genomic_DNA"/>
</dbReference>
<evidence type="ECO:0000313" key="8">
    <source>
        <dbReference type="EMBL" id="MYM65393.1"/>
    </source>
</evidence>
<organism evidence="8 9">
    <name type="scientific">Duganella rivi</name>
    <dbReference type="NCBI Taxonomy" id="2666083"/>
    <lineage>
        <taxon>Bacteria</taxon>
        <taxon>Pseudomonadati</taxon>
        <taxon>Pseudomonadota</taxon>
        <taxon>Betaproteobacteria</taxon>
        <taxon>Burkholderiales</taxon>
        <taxon>Oxalobacteraceae</taxon>
        <taxon>Telluria group</taxon>
        <taxon>Duganella</taxon>
    </lineage>
</organism>
<feature type="transmembrane region" description="Helical" evidence="6">
    <location>
        <begin position="172"/>
        <end position="193"/>
    </location>
</feature>
<dbReference type="InterPro" id="IPR011701">
    <property type="entry name" value="MFS"/>
</dbReference>
<evidence type="ECO:0000256" key="4">
    <source>
        <dbReference type="ARBA" id="ARBA00022989"/>
    </source>
</evidence>
<feature type="transmembrane region" description="Helical" evidence="6">
    <location>
        <begin position="338"/>
        <end position="358"/>
    </location>
</feature>
<feature type="transmembrane region" description="Helical" evidence="6">
    <location>
        <begin position="111"/>
        <end position="131"/>
    </location>
</feature>
<sequence length="392" mass="39328">MRDTVKVETPPASWAAVAAIGVGAFALVTTEFLPIGLLPQISQALSISAGQTGLMVTTPGVVAAIAAPLALGFAGKLDRRHVLCALLALLALSNLAVALADSFAMLMVGRVLLGIAVGGFWTIAGALGPRLRPGPEGGRATSLIFSGISLGTVAGMPAGTLIGGMLGWRTAFGLATAVALLVMLALVALLPSIRLAAGKGLAEIPVVLRMGKVRVGVLAIILVFIGQFSAYTYITPFLVQQSGVPAAAISAVLFGFGALGFIGNLVGGWAISRNVQWAFVAAVLMLALPMLMLLAFAGNVPLSILLVMVWGLGFGLLPIVIQGWLFSAAPAHLESVSALFVATGQAALAGGALVGGLSVDHFGLASAMGIGAAFALATAMLVGASGRPAPPA</sequence>
<dbReference type="AlphaFoldDB" id="A0A7X4KAL2"/>
<evidence type="ECO:0000256" key="2">
    <source>
        <dbReference type="ARBA" id="ARBA00022475"/>
    </source>
</evidence>
<dbReference type="GO" id="GO:0005886">
    <property type="term" value="C:plasma membrane"/>
    <property type="evidence" value="ECO:0007669"/>
    <property type="project" value="UniProtKB-SubCell"/>
</dbReference>
<comment type="subcellular location">
    <subcellularLocation>
        <location evidence="1">Cell membrane</location>
        <topology evidence="1">Multi-pass membrane protein</topology>
    </subcellularLocation>
</comment>
<comment type="caution">
    <text evidence="8">The sequence shown here is derived from an EMBL/GenBank/DDBJ whole genome shotgun (WGS) entry which is preliminary data.</text>
</comment>
<protein>
    <submittedName>
        <fullName evidence="8">MFS transporter</fullName>
    </submittedName>
</protein>
<proteinExistence type="predicted"/>
<evidence type="ECO:0000256" key="6">
    <source>
        <dbReference type="SAM" id="Phobius"/>
    </source>
</evidence>
<dbReference type="CDD" id="cd17324">
    <property type="entry name" value="MFS_NepI_like"/>
    <property type="match status" value="1"/>
</dbReference>
<feature type="domain" description="Major facilitator superfamily (MFS) profile" evidence="7">
    <location>
        <begin position="16"/>
        <end position="390"/>
    </location>
</feature>
<dbReference type="Pfam" id="PF07690">
    <property type="entry name" value="MFS_1"/>
    <property type="match status" value="1"/>
</dbReference>
<feature type="transmembrane region" description="Helical" evidence="6">
    <location>
        <begin position="82"/>
        <end position="105"/>
    </location>
</feature>
<feature type="transmembrane region" description="Helical" evidence="6">
    <location>
        <begin position="304"/>
        <end position="326"/>
    </location>
</feature>
<dbReference type="SUPFAM" id="SSF103473">
    <property type="entry name" value="MFS general substrate transporter"/>
    <property type="match status" value="1"/>
</dbReference>
<dbReference type="GO" id="GO:0022857">
    <property type="term" value="F:transmembrane transporter activity"/>
    <property type="evidence" value="ECO:0007669"/>
    <property type="project" value="InterPro"/>
</dbReference>
<evidence type="ECO:0000259" key="7">
    <source>
        <dbReference type="PROSITE" id="PS50850"/>
    </source>
</evidence>
<keyword evidence="5 6" id="KW-0472">Membrane</keyword>
<dbReference type="PANTHER" id="PTHR43124:SF3">
    <property type="entry name" value="CHLORAMPHENICOL EFFLUX PUMP RV0191"/>
    <property type="match status" value="1"/>
</dbReference>
<dbReference type="InterPro" id="IPR050189">
    <property type="entry name" value="MFS_Efflux_Transporters"/>
</dbReference>
<feature type="transmembrane region" description="Helical" evidence="6">
    <location>
        <begin position="143"/>
        <end position="166"/>
    </location>
</feature>